<gene>
    <name evidence="2" type="ORF">EET67_11865</name>
</gene>
<evidence type="ECO:0000259" key="1">
    <source>
        <dbReference type="PROSITE" id="PS50075"/>
    </source>
</evidence>
<dbReference type="EMBL" id="RKST01000010">
    <property type="protein sequence ID" value="RUM97753.1"/>
    <property type="molecule type" value="Genomic_DNA"/>
</dbReference>
<dbReference type="Proteomes" id="UP000281647">
    <property type="component" value="Unassembled WGS sequence"/>
</dbReference>
<dbReference type="InterPro" id="IPR036736">
    <property type="entry name" value="ACP-like_sf"/>
</dbReference>
<keyword evidence="3" id="KW-1185">Reference proteome</keyword>
<evidence type="ECO:0000313" key="3">
    <source>
        <dbReference type="Proteomes" id="UP000281647"/>
    </source>
</evidence>
<dbReference type="SUPFAM" id="SSF47336">
    <property type="entry name" value="ACP-like"/>
    <property type="match status" value="1"/>
</dbReference>
<dbReference type="RefSeq" id="WP_128625058.1">
    <property type="nucleotide sequence ID" value="NZ_ML133510.1"/>
</dbReference>
<dbReference type="Gene3D" id="1.10.1200.10">
    <property type="entry name" value="ACP-like"/>
    <property type="match status" value="1"/>
</dbReference>
<dbReference type="OrthoDB" id="2625323at2"/>
<dbReference type="InterPro" id="IPR009081">
    <property type="entry name" value="PP-bd_ACP"/>
</dbReference>
<proteinExistence type="predicted"/>
<sequence length="88" mass="9513">MASSVETAIRAFIVENFLFGDESYKLTGETSLIDNDLIDSTGILELVTFLEERFSIRIADADIVPANLDSIARIDAFVNAKLGESAAA</sequence>
<dbReference type="AlphaFoldDB" id="A0A432V6Q1"/>
<accession>A0A432V6Q1</accession>
<reference evidence="2 3" key="1">
    <citation type="submission" date="2018-11" db="EMBL/GenBank/DDBJ databases">
        <title>Pseudaminobacter arsenicus sp. nov., an arsenic-resistant bacterium isolated from arsenic-rich aquifers.</title>
        <authorList>
            <person name="Mu Y."/>
        </authorList>
    </citation>
    <scope>NUCLEOTIDE SEQUENCE [LARGE SCALE GENOMIC DNA]</scope>
    <source>
        <strain evidence="2 3">CB3</strain>
    </source>
</reference>
<comment type="caution">
    <text evidence="2">The sequence shown here is derived from an EMBL/GenBank/DDBJ whole genome shotgun (WGS) entry which is preliminary data.</text>
</comment>
<evidence type="ECO:0000313" key="2">
    <source>
        <dbReference type="EMBL" id="RUM97753.1"/>
    </source>
</evidence>
<organism evidence="2 3">
    <name type="scientific">Borborobacter arsenicus</name>
    <dbReference type="NCBI Taxonomy" id="1851146"/>
    <lineage>
        <taxon>Bacteria</taxon>
        <taxon>Pseudomonadati</taxon>
        <taxon>Pseudomonadota</taxon>
        <taxon>Alphaproteobacteria</taxon>
        <taxon>Hyphomicrobiales</taxon>
        <taxon>Phyllobacteriaceae</taxon>
        <taxon>Borborobacter</taxon>
    </lineage>
</organism>
<protein>
    <submittedName>
        <fullName evidence="2">Acyl carrier protein</fullName>
    </submittedName>
</protein>
<name>A0A432V6Q1_9HYPH</name>
<dbReference type="PROSITE" id="PS50075">
    <property type="entry name" value="CARRIER"/>
    <property type="match status" value="1"/>
</dbReference>
<feature type="domain" description="Carrier" evidence="1">
    <location>
        <begin position="3"/>
        <end position="82"/>
    </location>
</feature>